<dbReference type="InterPro" id="IPR000160">
    <property type="entry name" value="GGDEF_dom"/>
</dbReference>
<accession>A0A6P1DQR6</accession>
<reference evidence="9" key="1">
    <citation type="journal article" date="2020" name="Microbiol. Resour. Announc.">
        <title>Draft Genome Sequences of Thiorhodococcus mannitoliphagus and Thiorhodococcus minor, Purple Sulfur Photosynthetic Bacteria in the Gammaproteobacterial Family Chromatiaceae.</title>
        <authorList>
            <person name="Aviles F.A."/>
            <person name="Meyer T.E."/>
            <person name="Kyndt J.A."/>
        </authorList>
    </citation>
    <scope>NUCLEOTIDE SEQUENCE [LARGE SCALE GENOMIC DNA]</scope>
    <source>
        <strain evidence="9">DSM 18266</strain>
    </source>
</reference>
<proteinExistence type="predicted"/>
<dbReference type="InterPro" id="IPR001789">
    <property type="entry name" value="Sig_transdc_resp-reg_receiver"/>
</dbReference>
<dbReference type="GO" id="GO:0052621">
    <property type="term" value="F:diguanylate cyclase activity"/>
    <property type="evidence" value="ECO:0007669"/>
    <property type="project" value="UniProtKB-EC"/>
</dbReference>
<dbReference type="GO" id="GO:0005886">
    <property type="term" value="C:plasma membrane"/>
    <property type="evidence" value="ECO:0007669"/>
    <property type="project" value="TreeGrafter"/>
</dbReference>
<dbReference type="InterPro" id="IPR043128">
    <property type="entry name" value="Rev_trsase/Diguanyl_cyclase"/>
</dbReference>
<dbReference type="PROSITE" id="PS50110">
    <property type="entry name" value="RESPONSE_REGULATORY"/>
    <property type="match status" value="1"/>
</dbReference>
<dbReference type="SUPFAM" id="SSF52172">
    <property type="entry name" value="CheY-like"/>
    <property type="match status" value="1"/>
</dbReference>
<comment type="cofactor">
    <cofactor evidence="1">
        <name>Mg(2+)</name>
        <dbReference type="ChEBI" id="CHEBI:18420"/>
    </cofactor>
</comment>
<evidence type="ECO:0000259" key="7">
    <source>
        <dbReference type="PROSITE" id="PS50887"/>
    </source>
</evidence>
<dbReference type="Proteomes" id="UP000471640">
    <property type="component" value="Unassembled WGS sequence"/>
</dbReference>
<dbReference type="SMART" id="SM00267">
    <property type="entry name" value="GGDEF"/>
    <property type="match status" value="1"/>
</dbReference>
<evidence type="ECO:0000313" key="8">
    <source>
        <dbReference type="EMBL" id="NEX20239.1"/>
    </source>
</evidence>
<dbReference type="InterPro" id="IPR050469">
    <property type="entry name" value="Diguanylate_Cyclase"/>
</dbReference>
<dbReference type="CDD" id="cd19920">
    <property type="entry name" value="REC_PA4781-like"/>
    <property type="match status" value="1"/>
</dbReference>
<dbReference type="EC" id="2.7.7.65" evidence="2"/>
<comment type="caution">
    <text evidence="8">The sequence shown here is derived from an EMBL/GenBank/DDBJ whole genome shotgun (WGS) entry which is preliminary data.</text>
</comment>
<dbReference type="EMBL" id="JAAIJR010000024">
    <property type="protein sequence ID" value="NEX20239.1"/>
    <property type="molecule type" value="Genomic_DNA"/>
</dbReference>
<dbReference type="GO" id="GO:0000160">
    <property type="term" value="P:phosphorelay signal transduction system"/>
    <property type="evidence" value="ECO:0007669"/>
    <property type="project" value="InterPro"/>
</dbReference>
<feature type="domain" description="GGDEF" evidence="7">
    <location>
        <begin position="195"/>
        <end position="333"/>
    </location>
</feature>
<keyword evidence="9" id="KW-1185">Reference proteome</keyword>
<dbReference type="SMART" id="SM00448">
    <property type="entry name" value="REC"/>
    <property type="match status" value="1"/>
</dbReference>
<feature type="modified residue" description="4-aspartylphosphate" evidence="4">
    <location>
        <position position="85"/>
    </location>
</feature>
<dbReference type="GO" id="GO:0043709">
    <property type="term" value="P:cell adhesion involved in single-species biofilm formation"/>
    <property type="evidence" value="ECO:0007669"/>
    <property type="project" value="TreeGrafter"/>
</dbReference>
<dbReference type="InterPro" id="IPR029787">
    <property type="entry name" value="Nucleotide_cyclase"/>
</dbReference>
<dbReference type="InterPro" id="IPR011006">
    <property type="entry name" value="CheY-like_superfamily"/>
</dbReference>
<sequence>MKTMPQTHPRSRFADDTPPAPPFAAQADPARPCRARILVVDDTAANIQIVAAALSKQYEIMVATGGEAALALLRETDKPDLILLDIMMPEMDGHEVCRRIKEDPATWDIPIIFLTAKGAVEDQQRGFNLGAVDYITKPIEIPLLLARVGVHIQLKRKSEQLEKLAMLDGLTEIANRRALDVRLPQECQRTAREGVPLAVLMIDIDHFKAFNDRYGHGAGDECLRRVAQTIEAVPHRPGDFVARYGGEEFCVILPNCDRAGALQVAENLRSAVAALDIPHAYSSAARHVTISIGFSARWVAGEETGPSAIQREADAALYQAKSQGRNRVVGHEDGT</sequence>
<evidence type="ECO:0000256" key="1">
    <source>
        <dbReference type="ARBA" id="ARBA00001946"/>
    </source>
</evidence>
<keyword evidence="4" id="KW-0597">Phosphoprotein</keyword>
<dbReference type="GO" id="GO:1902201">
    <property type="term" value="P:negative regulation of bacterial-type flagellum-dependent cell motility"/>
    <property type="evidence" value="ECO:0007669"/>
    <property type="project" value="TreeGrafter"/>
</dbReference>
<dbReference type="SUPFAM" id="SSF55073">
    <property type="entry name" value="Nucleotide cyclase"/>
    <property type="match status" value="1"/>
</dbReference>
<dbReference type="Gene3D" id="3.30.70.270">
    <property type="match status" value="1"/>
</dbReference>
<evidence type="ECO:0000313" key="9">
    <source>
        <dbReference type="Proteomes" id="UP000471640"/>
    </source>
</evidence>
<evidence type="ECO:0000256" key="4">
    <source>
        <dbReference type="PROSITE-ProRule" id="PRU00169"/>
    </source>
</evidence>
<dbReference type="PANTHER" id="PTHR45138">
    <property type="entry name" value="REGULATORY COMPONENTS OF SENSORY TRANSDUCTION SYSTEM"/>
    <property type="match status" value="1"/>
</dbReference>
<dbReference type="Pfam" id="PF00990">
    <property type="entry name" value="GGDEF"/>
    <property type="match status" value="1"/>
</dbReference>
<name>A0A6P1DQR6_9GAMM</name>
<dbReference type="PROSITE" id="PS50887">
    <property type="entry name" value="GGDEF"/>
    <property type="match status" value="1"/>
</dbReference>
<protein>
    <recommendedName>
        <fullName evidence="2">diguanylate cyclase</fullName>
        <ecNumber evidence="2">2.7.7.65</ecNumber>
    </recommendedName>
</protein>
<dbReference type="AlphaFoldDB" id="A0A6P1DQR6"/>
<dbReference type="Gene3D" id="3.40.50.2300">
    <property type="match status" value="1"/>
</dbReference>
<organism evidence="8 9">
    <name type="scientific">Thiorhodococcus mannitoliphagus</name>
    <dbReference type="NCBI Taxonomy" id="329406"/>
    <lineage>
        <taxon>Bacteria</taxon>
        <taxon>Pseudomonadati</taxon>
        <taxon>Pseudomonadota</taxon>
        <taxon>Gammaproteobacteria</taxon>
        <taxon>Chromatiales</taxon>
        <taxon>Chromatiaceae</taxon>
        <taxon>Thiorhodococcus</taxon>
    </lineage>
</organism>
<gene>
    <name evidence="8" type="ORF">G3480_07915</name>
</gene>
<dbReference type="FunFam" id="3.30.70.270:FF:000001">
    <property type="entry name" value="Diguanylate cyclase domain protein"/>
    <property type="match status" value="1"/>
</dbReference>
<feature type="domain" description="Response regulatory" evidence="6">
    <location>
        <begin position="36"/>
        <end position="152"/>
    </location>
</feature>
<dbReference type="NCBIfam" id="TIGR00254">
    <property type="entry name" value="GGDEF"/>
    <property type="match status" value="1"/>
</dbReference>
<evidence type="ECO:0000259" key="6">
    <source>
        <dbReference type="PROSITE" id="PS50110"/>
    </source>
</evidence>
<dbReference type="CDD" id="cd01949">
    <property type="entry name" value="GGDEF"/>
    <property type="match status" value="1"/>
</dbReference>
<feature type="region of interest" description="Disordered" evidence="5">
    <location>
        <begin position="1"/>
        <end position="28"/>
    </location>
</feature>
<evidence type="ECO:0000256" key="5">
    <source>
        <dbReference type="SAM" id="MobiDB-lite"/>
    </source>
</evidence>
<evidence type="ECO:0000256" key="2">
    <source>
        <dbReference type="ARBA" id="ARBA00012528"/>
    </source>
</evidence>
<reference evidence="8 9" key="2">
    <citation type="submission" date="2020-02" db="EMBL/GenBank/DDBJ databases">
        <title>Genome sequences of Thiorhodococcus mannitoliphagus and Thiorhodococcus minor, purple sulfur photosynthetic bacteria in the gammaproteobacterial family, Chromatiaceae.</title>
        <authorList>
            <person name="Aviles F.A."/>
            <person name="Meyer T.E."/>
            <person name="Kyndt J.A."/>
        </authorList>
    </citation>
    <scope>NUCLEOTIDE SEQUENCE [LARGE SCALE GENOMIC DNA]</scope>
    <source>
        <strain evidence="8 9">DSM 18266</strain>
    </source>
</reference>
<dbReference type="Pfam" id="PF00072">
    <property type="entry name" value="Response_reg"/>
    <property type="match status" value="1"/>
</dbReference>
<evidence type="ECO:0000256" key="3">
    <source>
        <dbReference type="ARBA" id="ARBA00034247"/>
    </source>
</evidence>
<comment type="catalytic activity">
    <reaction evidence="3">
        <text>2 GTP = 3',3'-c-di-GMP + 2 diphosphate</text>
        <dbReference type="Rhea" id="RHEA:24898"/>
        <dbReference type="ChEBI" id="CHEBI:33019"/>
        <dbReference type="ChEBI" id="CHEBI:37565"/>
        <dbReference type="ChEBI" id="CHEBI:58805"/>
        <dbReference type="EC" id="2.7.7.65"/>
    </reaction>
</comment>
<dbReference type="PANTHER" id="PTHR45138:SF9">
    <property type="entry name" value="DIGUANYLATE CYCLASE DGCM-RELATED"/>
    <property type="match status" value="1"/>
</dbReference>